<comment type="caution">
    <text evidence="3">The sequence shown here is derived from an EMBL/GenBank/DDBJ whole genome shotgun (WGS) entry which is preliminary data.</text>
</comment>
<dbReference type="PANTHER" id="PTHR10046">
    <property type="entry name" value="ATP DEPENDENT LON PROTEASE FAMILY MEMBER"/>
    <property type="match status" value="1"/>
</dbReference>
<evidence type="ECO:0000259" key="2">
    <source>
        <dbReference type="Pfam" id="PF05362"/>
    </source>
</evidence>
<gene>
    <name evidence="3" type="ORF">J2T15_002467</name>
</gene>
<keyword evidence="1" id="KW-0472">Membrane</keyword>
<sequence>MDRQVSDLKRIALVAVATAAAMWILLYAPTPYVVYEPGIATPVAPMVTAEQGDAEGEGTFLLTAVKLSDPNFFDVLRSAWDKDEDVMMKKDVFRGYTQQQYQDRLSVIMEGSQNNAVEAAYRYLELPFAFKVQAIVVSDISVKAEEDAGLFQAGDKLIGLAGGPRFESTADMLDKLRRVDAGSHVATIDIERDGALAQVEMDAARLGPSLTKDRLPAVFGASGLTELRSLEPGDARKRLAIKAGDIGGPSAGLVFALQSIDLLTVGDLTGGSRIAATGTITPDGKVGPIGGIKQKVVITSREGAQLFLVPEGNYKEAKAKAKQLGTAMEVVGVTNLKDALGKIKQFNASTRGVTVGNS</sequence>
<evidence type="ECO:0000313" key="3">
    <source>
        <dbReference type="EMBL" id="MDQ0113032.1"/>
    </source>
</evidence>
<reference evidence="3 4" key="1">
    <citation type="submission" date="2023-07" db="EMBL/GenBank/DDBJ databases">
        <title>Sorghum-associated microbial communities from plants grown in Nebraska, USA.</title>
        <authorList>
            <person name="Schachtman D."/>
        </authorList>
    </citation>
    <scope>NUCLEOTIDE SEQUENCE [LARGE SCALE GENOMIC DNA]</scope>
    <source>
        <strain evidence="3 4">CC482</strain>
    </source>
</reference>
<feature type="transmembrane region" description="Helical" evidence="1">
    <location>
        <begin position="12"/>
        <end position="35"/>
    </location>
</feature>
<dbReference type="Pfam" id="PF05362">
    <property type="entry name" value="Lon_C"/>
    <property type="match status" value="1"/>
</dbReference>
<dbReference type="EMBL" id="JAUSSU010000004">
    <property type="protein sequence ID" value="MDQ0113032.1"/>
    <property type="molecule type" value="Genomic_DNA"/>
</dbReference>
<dbReference type="Proteomes" id="UP001229346">
    <property type="component" value="Unassembled WGS sequence"/>
</dbReference>
<feature type="domain" description="Lon proteolytic" evidence="2">
    <location>
        <begin position="248"/>
        <end position="340"/>
    </location>
</feature>
<keyword evidence="1" id="KW-0812">Transmembrane</keyword>
<proteinExistence type="predicted"/>
<keyword evidence="4" id="KW-1185">Reference proteome</keyword>
<organism evidence="3 4">
    <name type="scientific">Paenibacillus harenae</name>
    <dbReference type="NCBI Taxonomy" id="306543"/>
    <lineage>
        <taxon>Bacteria</taxon>
        <taxon>Bacillati</taxon>
        <taxon>Bacillota</taxon>
        <taxon>Bacilli</taxon>
        <taxon>Bacillales</taxon>
        <taxon>Paenibacillaceae</taxon>
        <taxon>Paenibacillus</taxon>
    </lineage>
</organism>
<name>A0ABT9U068_PAEHA</name>
<keyword evidence="1" id="KW-1133">Transmembrane helix</keyword>
<dbReference type="InterPro" id="IPR014721">
    <property type="entry name" value="Ribsml_uS5_D2-typ_fold_subgr"/>
</dbReference>
<dbReference type="InterPro" id="IPR020568">
    <property type="entry name" value="Ribosomal_Su5_D2-typ_SF"/>
</dbReference>
<dbReference type="RefSeq" id="WP_307203983.1">
    <property type="nucleotide sequence ID" value="NZ_JAUSSU010000004.1"/>
</dbReference>
<dbReference type="InterPro" id="IPR027065">
    <property type="entry name" value="Lon_Prtase"/>
</dbReference>
<dbReference type="SUPFAM" id="SSF54211">
    <property type="entry name" value="Ribosomal protein S5 domain 2-like"/>
    <property type="match status" value="1"/>
</dbReference>
<evidence type="ECO:0000313" key="4">
    <source>
        <dbReference type="Proteomes" id="UP001229346"/>
    </source>
</evidence>
<dbReference type="InterPro" id="IPR008269">
    <property type="entry name" value="Lon_proteolytic"/>
</dbReference>
<accession>A0ABT9U068</accession>
<protein>
    <submittedName>
        <fullName evidence="3">PDZ domain-containing protein</fullName>
    </submittedName>
</protein>
<evidence type="ECO:0000256" key="1">
    <source>
        <dbReference type="SAM" id="Phobius"/>
    </source>
</evidence>
<dbReference type="Gene3D" id="3.30.230.10">
    <property type="match status" value="1"/>
</dbReference>